<accession>A0A4U9ZXL2</accession>
<evidence type="ECO:0000313" key="1">
    <source>
        <dbReference type="EMBL" id="VTS44764.1"/>
    </source>
</evidence>
<organism evidence="1 2">
    <name type="scientific">Streptococcus anginosus</name>
    <dbReference type="NCBI Taxonomy" id="1328"/>
    <lineage>
        <taxon>Bacteria</taxon>
        <taxon>Bacillati</taxon>
        <taxon>Bacillota</taxon>
        <taxon>Bacilli</taxon>
        <taxon>Lactobacillales</taxon>
        <taxon>Streptococcaceae</taxon>
        <taxon>Streptococcus</taxon>
        <taxon>Streptococcus anginosus group</taxon>
    </lineage>
</organism>
<dbReference type="Pfam" id="PF08282">
    <property type="entry name" value="Hydrolase_3"/>
    <property type="match status" value="1"/>
</dbReference>
<dbReference type="GO" id="GO:0016791">
    <property type="term" value="F:phosphatase activity"/>
    <property type="evidence" value="ECO:0007669"/>
    <property type="project" value="TreeGrafter"/>
</dbReference>
<sequence length="100" mass="11290">MQTRTIKRIFTNMDGALLNSKGQVSERNARRIRRADIPITLVSARVPMEMREAIELLGLQGPQVGFNGGLIYEVVNHQIRPLHIKIIFKQTAATILQAVR</sequence>
<dbReference type="GO" id="GO:0000287">
    <property type="term" value="F:magnesium ion binding"/>
    <property type="evidence" value="ECO:0007669"/>
    <property type="project" value="TreeGrafter"/>
</dbReference>
<dbReference type="PANTHER" id="PTHR10000:SF8">
    <property type="entry name" value="HAD SUPERFAMILY HYDROLASE-LIKE, TYPE 3"/>
    <property type="match status" value="1"/>
</dbReference>
<proteinExistence type="predicted"/>
<dbReference type="EMBL" id="CABEID010000001">
    <property type="protein sequence ID" value="VTS44764.1"/>
    <property type="molecule type" value="Genomic_DNA"/>
</dbReference>
<dbReference type="PANTHER" id="PTHR10000">
    <property type="entry name" value="PHOSPHOSERINE PHOSPHATASE"/>
    <property type="match status" value="1"/>
</dbReference>
<dbReference type="SUPFAM" id="SSF56784">
    <property type="entry name" value="HAD-like"/>
    <property type="match status" value="1"/>
</dbReference>
<evidence type="ECO:0000313" key="2">
    <source>
        <dbReference type="Proteomes" id="UP000403538"/>
    </source>
</evidence>
<protein>
    <submittedName>
        <fullName evidence="1">HAD superfamily hydrolase</fullName>
        <ecNumber evidence="1">3.6.1.-</ecNumber>
    </submittedName>
</protein>
<gene>
    <name evidence="1" type="ORF">NCTC11062_01655</name>
</gene>
<dbReference type="InterPro" id="IPR036412">
    <property type="entry name" value="HAD-like_sf"/>
</dbReference>
<keyword evidence="1" id="KW-0378">Hydrolase</keyword>
<name>A0A4U9ZXL2_STRAP</name>
<dbReference type="InterPro" id="IPR023214">
    <property type="entry name" value="HAD_sf"/>
</dbReference>
<dbReference type="GO" id="GO:0005829">
    <property type="term" value="C:cytosol"/>
    <property type="evidence" value="ECO:0007669"/>
    <property type="project" value="TreeGrafter"/>
</dbReference>
<dbReference type="Gene3D" id="3.40.50.1000">
    <property type="entry name" value="HAD superfamily/HAD-like"/>
    <property type="match status" value="1"/>
</dbReference>
<dbReference type="EC" id="3.6.1.-" evidence="1"/>
<reference evidence="1 2" key="1">
    <citation type="submission" date="2019-05" db="EMBL/GenBank/DDBJ databases">
        <authorList>
            <consortium name="Pathogen Informatics"/>
        </authorList>
    </citation>
    <scope>NUCLEOTIDE SEQUENCE [LARGE SCALE GENOMIC DNA]</scope>
    <source>
        <strain evidence="1 2">NCTC11062</strain>
    </source>
</reference>
<dbReference type="Proteomes" id="UP000403538">
    <property type="component" value="Unassembled WGS sequence"/>
</dbReference>
<dbReference type="AlphaFoldDB" id="A0A4U9ZXL2"/>